<dbReference type="PANTHER" id="PTHR36842">
    <property type="entry name" value="PROTEIN TOLB HOMOLOG"/>
    <property type="match status" value="1"/>
</dbReference>
<dbReference type="PANTHER" id="PTHR36842:SF1">
    <property type="entry name" value="PROTEIN TOLB"/>
    <property type="match status" value="1"/>
</dbReference>
<dbReference type="Gene3D" id="2.130.10.10">
    <property type="entry name" value="YVTN repeat-like/Quinoprotein amine dehydrogenase"/>
    <property type="match status" value="1"/>
</dbReference>
<dbReference type="Gene3D" id="2.120.10.30">
    <property type="entry name" value="TolB, C-terminal domain"/>
    <property type="match status" value="1"/>
</dbReference>
<accession>A0A1G2THH3</accession>
<name>A0A1G2THH3_9BACT</name>
<dbReference type="Proteomes" id="UP000177279">
    <property type="component" value="Unassembled WGS sequence"/>
</dbReference>
<organism evidence="1 2">
    <name type="scientific">Candidatus Zambryskibacteria bacterium RIFCSPHIGHO2_02_FULL_43_37</name>
    <dbReference type="NCBI Taxonomy" id="1802749"/>
    <lineage>
        <taxon>Bacteria</taxon>
        <taxon>Candidatus Zambryskiibacteriota</taxon>
    </lineage>
</organism>
<reference evidence="1 2" key="1">
    <citation type="journal article" date="2016" name="Nat. Commun.">
        <title>Thousands of microbial genomes shed light on interconnected biogeochemical processes in an aquifer system.</title>
        <authorList>
            <person name="Anantharaman K."/>
            <person name="Brown C.T."/>
            <person name="Hug L.A."/>
            <person name="Sharon I."/>
            <person name="Castelle C.J."/>
            <person name="Probst A.J."/>
            <person name="Thomas B.C."/>
            <person name="Singh A."/>
            <person name="Wilkins M.J."/>
            <person name="Karaoz U."/>
            <person name="Brodie E.L."/>
            <person name="Williams K.H."/>
            <person name="Hubbard S.S."/>
            <person name="Banfield J.F."/>
        </authorList>
    </citation>
    <scope>NUCLEOTIDE SEQUENCE [LARGE SCALE GENOMIC DNA]</scope>
</reference>
<dbReference type="InterPro" id="IPR011042">
    <property type="entry name" value="6-blade_b-propeller_TolB-like"/>
</dbReference>
<evidence type="ECO:0000313" key="2">
    <source>
        <dbReference type="Proteomes" id="UP000177279"/>
    </source>
</evidence>
<dbReference type="EMBL" id="MHVS01000004">
    <property type="protein sequence ID" value="OHA96755.1"/>
    <property type="molecule type" value="Genomic_DNA"/>
</dbReference>
<comment type="caution">
    <text evidence="1">The sequence shown here is derived from an EMBL/GenBank/DDBJ whole genome shotgun (WGS) entry which is preliminary data.</text>
</comment>
<evidence type="ECO:0008006" key="3">
    <source>
        <dbReference type="Google" id="ProtNLM"/>
    </source>
</evidence>
<sequence>MKKTVFIISITLIFGTFLISANRANAGWSWPWKTNNEQGVEQARGQKAGWSERFFSWRKKNNTSESIVKKVTVIRENGGRVDWLADKDLIVFDAPHDGGFSDVFVMNGNGSGERCLTCNHPALPNKHMGNPAWHPSGEYVVFQAEKKEHPDSSELAKPGRGTYNDLWVIGIKGDKVWKLTDLPSPPATGVLHPHFSHNGKKLFWAQREKGGGLFGVWSLKVADFDVVGGIPRLSDIKTYQPGKTPKFYESHGFTKNDRGIIFSANSEDQSETGFDQYVMDLATGKLTNLVGTPRIWDEHGQLSNSGRKIVWASSRDLTVPHLDLWTMNDDGSDKKRLTYFNDKSWKFYLGVNGSPADSSWGPGDKKMVTFVITDDNLSLGKIVILDLK</sequence>
<protein>
    <recommendedName>
        <fullName evidence="3">Dipeptidylpeptidase IV N-terminal domain-containing protein</fullName>
    </recommendedName>
</protein>
<gene>
    <name evidence="1" type="ORF">A3D49_02850</name>
</gene>
<dbReference type="SUPFAM" id="SSF82171">
    <property type="entry name" value="DPP6 N-terminal domain-like"/>
    <property type="match status" value="1"/>
</dbReference>
<dbReference type="AlphaFoldDB" id="A0A1G2THH3"/>
<dbReference type="InterPro" id="IPR015943">
    <property type="entry name" value="WD40/YVTN_repeat-like_dom_sf"/>
</dbReference>
<evidence type="ECO:0000313" key="1">
    <source>
        <dbReference type="EMBL" id="OHA96755.1"/>
    </source>
</evidence>
<proteinExistence type="predicted"/>